<reference evidence="3" key="1">
    <citation type="journal article" date="2013" name="Nature">
        <title>Pan genome of the phytoplankton Emiliania underpins its global distribution.</title>
        <authorList>
            <person name="Read B.A."/>
            <person name="Kegel J."/>
            <person name="Klute M.J."/>
            <person name="Kuo A."/>
            <person name="Lefebvre S.C."/>
            <person name="Maumus F."/>
            <person name="Mayer C."/>
            <person name="Miller J."/>
            <person name="Monier A."/>
            <person name="Salamov A."/>
            <person name="Young J."/>
            <person name="Aguilar M."/>
            <person name="Claverie J.M."/>
            <person name="Frickenhaus S."/>
            <person name="Gonzalez K."/>
            <person name="Herman E.K."/>
            <person name="Lin Y.C."/>
            <person name="Napier J."/>
            <person name="Ogata H."/>
            <person name="Sarno A.F."/>
            <person name="Shmutz J."/>
            <person name="Schroeder D."/>
            <person name="de Vargas C."/>
            <person name="Verret F."/>
            <person name="von Dassow P."/>
            <person name="Valentin K."/>
            <person name="Van de Peer Y."/>
            <person name="Wheeler G."/>
            <person name="Dacks J.B."/>
            <person name="Delwiche C.F."/>
            <person name="Dyhrman S.T."/>
            <person name="Glockner G."/>
            <person name="John U."/>
            <person name="Richards T."/>
            <person name="Worden A.Z."/>
            <person name="Zhang X."/>
            <person name="Grigoriev I.V."/>
            <person name="Allen A.E."/>
            <person name="Bidle K."/>
            <person name="Borodovsky M."/>
            <person name="Bowler C."/>
            <person name="Brownlee C."/>
            <person name="Cock J.M."/>
            <person name="Elias M."/>
            <person name="Gladyshev V.N."/>
            <person name="Groth M."/>
            <person name="Guda C."/>
            <person name="Hadaegh A."/>
            <person name="Iglesias-Rodriguez M.D."/>
            <person name="Jenkins J."/>
            <person name="Jones B.M."/>
            <person name="Lawson T."/>
            <person name="Leese F."/>
            <person name="Lindquist E."/>
            <person name="Lobanov A."/>
            <person name="Lomsadze A."/>
            <person name="Malik S.B."/>
            <person name="Marsh M.E."/>
            <person name="Mackinder L."/>
            <person name="Mock T."/>
            <person name="Mueller-Roeber B."/>
            <person name="Pagarete A."/>
            <person name="Parker M."/>
            <person name="Probert I."/>
            <person name="Quesneville H."/>
            <person name="Raines C."/>
            <person name="Rensing S.A."/>
            <person name="Riano-Pachon D.M."/>
            <person name="Richier S."/>
            <person name="Rokitta S."/>
            <person name="Shiraiwa Y."/>
            <person name="Soanes D.M."/>
            <person name="van der Giezen M."/>
            <person name="Wahlund T.M."/>
            <person name="Williams B."/>
            <person name="Wilson W."/>
            <person name="Wolfe G."/>
            <person name="Wurch L.L."/>
        </authorList>
    </citation>
    <scope>NUCLEOTIDE SEQUENCE</scope>
</reference>
<keyword evidence="3" id="KW-1185">Reference proteome</keyword>
<protein>
    <recommendedName>
        <fullName evidence="1">NAD(P)-binding domain-containing protein</fullName>
    </recommendedName>
</protein>
<dbReference type="AlphaFoldDB" id="A0A0D3KGE6"/>
<feature type="domain" description="NAD(P)-binding" evidence="1">
    <location>
        <begin position="7"/>
        <end position="78"/>
    </location>
</feature>
<dbReference type="Pfam" id="PF13460">
    <property type="entry name" value="NAD_binding_10"/>
    <property type="match status" value="1"/>
</dbReference>
<dbReference type="HOGENOM" id="CLU_2578895_0_0_1"/>
<dbReference type="PaxDb" id="2903-EOD34831"/>
<proteinExistence type="predicted"/>
<dbReference type="KEGG" id="ehx:EMIHUDRAFT_228095"/>
<dbReference type="SUPFAM" id="SSF51735">
    <property type="entry name" value="NAD(P)-binding Rossmann-fold domains"/>
    <property type="match status" value="1"/>
</dbReference>
<dbReference type="InterPro" id="IPR036291">
    <property type="entry name" value="NAD(P)-bd_dom_sf"/>
</dbReference>
<evidence type="ECO:0000313" key="2">
    <source>
        <dbReference type="EnsemblProtists" id="EOD34831"/>
    </source>
</evidence>
<name>A0A0D3KGE6_EMIH1</name>
<dbReference type="EnsemblProtists" id="EOD34831">
    <property type="protein sequence ID" value="EOD34831"/>
    <property type="gene ID" value="EMIHUDRAFT_228095"/>
</dbReference>
<dbReference type="STRING" id="2903.R1FH18"/>
<dbReference type="GeneID" id="17280101"/>
<dbReference type="InterPro" id="IPR016040">
    <property type="entry name" value="NAD(P)-bd_dom"/>
</dbReference>
<evidence type="ECO:0000313" key="3">
    <source>
        <dbReference type="Proteomes" id="UP000013827"/>
    </source>
</evidence>
<reference evidence="2" key="2">
    <citation type="submission" date="2024-10" db="UniProtKB">
        <authorList>
            <consortium name="EnsemblProtists"/>
        </authorList>
    </citation>
    <scope>IDENTIFICATION</scope>
</reference>
<organism evidence="2 3">
    <name type="scientific">Emiliania huxleyi (strain CCMP1516)</name>
    <dbReference type="NCBI Taxonomy" id="280463"/>
    <lineage>
        <taxon>Eukaryota</taxon>
        <taxon>Haptista</taxon>
        <taxon>Haptophyta</taxon>
        <taxon>Prymnesiophyceae</taxon>
        <taxon>Isochrysidales</taxon>
        <taxon>Noelaerhabdaceae</taxon>
        <taxon>Emiliania</taxon>
    </lineage>
</organism>
<dbReference type="RefSeq" id="XP_005787260.1">
    <property type="nucleotide sequence ID" value="XM_005787203.1"/>
</dbReference>
<dbReference type="Gene3D" id="3.40.50.720">
    <property type="entry name" value="NAD(P)-binding Rossmann-like Domain"/>
    <property type="match status" value="1"/>
</dbReference>
<accession>A0A0D3KGE6</accession>
<dbReference type="Proteomes" id="UP000013827">
    <property type="component" value="Unassembled WGS sequence"/>
</dbReference>
<sequence>MKLIVVGGSGYLGARVVRQALLRGHSVTSISRSGGPPAGVTPAAELEGAEWVAGDATVPEVQARVGDADGVITTLGSAEPK</sequence>
<evidence type="ECO:0000259" key="1">
    <source>
        <dbReference type="Pfam" id="PF13460"/>
    </source>
</evidence>